<dbReference type="GO" id="GO:0000160">
    <property type="term" value="P:phosphorelay signal transduction system"/>
    <property type="evidence" value="ECO:0007669"/>
    <property type="project" value="InterPro"/>
</dbReference>
<keyword evidence="4" id="KW-0808">Transferase</keyword>
<keyword evidence="1 2" id="KW-0597">Phosphoprotein</keyword>
<proteinExistence type="predicted"/>
<dbReference type="KEGG" id="cbat:M666_18600"/>
<dbReference type="Proteomes" id="UP000030786">
    <property type="component" value="Chromosome"/>
</dbReference>
<dbReference type="PANTHER" id="PTHR44591">
    <property type="entry name" value="STRESS RESPONSE REGULATOR PROTEIN 1"/>
    <property type="match status" value="1"/>
</dbReference>
<evidence type="ECO:0000259" key="3">
    <source>
        <dbReference type="PROSITE" id="PS50110"/>
    </source>
</evidence>
<evidence type="ECO:0000313" key="4">
    <source>
        <dbReference type="EMBL" id="AIZ43383.1"/>
    </source>
</evidence>
<dbReference type="PROSITE" id="PS50110">
    <property type="entry name" value="RESPONSE_REGULATORY"/>
    <property type="match status" value="1"/>
</dbReference>
<feature type="modified residue" description="4-aspartylphosphate" evidence="2">
    <location>
        <position position="54"/>
    </location>
</feature>
<dbReference type="GeneID" id="78062720"/>
<evidence type="ECO:0000256" key="2">
    <source>
        <dbReference type="PROSITE-ProRule" id="PRU00169"/>
    </source>
</evidence>
<dbReference type="Gene3D" id="3.40.50.2300">
    <property type="match status" value="1"/>
</dbReference>
<sequence>MKCSILIVEDNFIIQMFLEEILLGCGEHTVKTANNAAKALQVLEDFKPHVILMDIGIGPGLDGIEVAEIIKEKYNIPIVFLTGNSDQATIVRAHKADPIHFIFKPIDECKLLTEFAVIEEKLVELSFM</sequence>
<feature type="domain" description="Response regulatory" evidence="3">
    <location>
        <begin position="4"/>
        <end position="119"/>
    </location>
</feature>
<dbReference type="GO" id="GO:0016301">
    <property type="term" value="F:kinase activity"/>
    <property type="evidence" value="ECO:0007669"/>
    <property type="project" value="UniProtKB-KW"/>
</dbReference>
<reference evidence="4 5" key="1">
    <citation type="journal article" date="2014" name="Environ. Microbiol.">
        <title>Contrasting genomic patterns and infection strategies of two co-existing Bacteroidetes podovirus genera.</title>
        <authorList>
            <person name="Holmfeldt K."/>
            <person name="Howard-Varona C."/>
            <person name="Solonenko N."/>
            <person name="Sullivan M.B."/>
        </authorList>
    </citation>
    <scope>NUCLEOTIDE SEQUENCE [LARGE SCALE GENOMIC DNA]</scope>
    <source>
        <strain evidence="4 5">18</strain>
    </source>
</reference>
<dbReference type="SUPFAM" id="SSF52172">
    <property type="entry name" value="CheY-like"/>
    <property type="match status" value="1"/>
</dbReference>
<organism evidence="4 5">
    <name type="scientific">Cellulophaga baltica 18</name>
    <dbReference type="NCBI Taxonomy" id="1348584"/>
    <lineage>
        <taxon>Bacteria</taxon>
        <taxon>Pseudomonadati</taxon>
        <taxon>Bacteroidota</taxon>
        <taxon>Flavobacteriia</taxon>
        <taxon>Flavobacteriales</taxon>
        <taxon>Flavobacteriaceae</taxon>
        <taxon>Cellulophaga</taxon>
    </lineage>
</organism>
<protein>
    <submittedName>
        <fullName evidence="4">Histidine kinase</fullName>
    </submittedName>
</protein>
<dbReference type="InterPro" id="IPR001789">
    <property type="entry name" value="Sig_transdc_resp-reg_receiver"/>
</dbReference>
<dbReference type="SMART" id="SM00448">
    <property type="entry name" value="REC"/>
    <property type="match status" value="1"/>
</dbReference>
<name>A0AAU8RS98_9FLAO</name>
<dbReference type="InterPro" id="IPR011006">
    <property type="entry name" value="CheY-like_superfamily"/>
</dbReference>
<evidence type="ECO:0000256" key="1">
    <source>
        <dbReference type="ARBA" id="ARBA00022553"/>
    </source>
</evidence>
<dbReference type="EMBL" id="CP009976">
    <property type="protein sequence ID" value="AIZ43383.1"/>
    <property type="molecule type" value="Genomic_DNA"/>
</dbReference>
<accession>A0AAU8RS98</accession>
<keyword evidence="4" id="KW-0418">Kinase</keyword>
<evidence type="ECO:0000313" key="5">
    <source>
        <dbReference type="Proteomes" id="UP000030786"/>
    </source>
</evidence>
<dbReference type="RefSeq" id="WP_024479740.1">
    <property type="nucleotide sequence ID" value="NZ_CP009976.1"/>
</dbReference>
<dbReference type="Pfam" id="PF00072">
    <property type="entry name" value="Response_reg"/>
    <property type="match status" value="1"/>
</dbReference>
<dbReference type="PANTHER" id="PTHR44591:SF3">
    <property type="entry name" value="RESPONSE REGULATORY DOMAIN-CONTAINING PROTEIN"/>
    <property type="match status" value="1"/>
</dbReference>
<dbReference type="InterPro" id="IPR050595">
    <property type="entry name" value="Bact_response_regulator"/>
</dbReference>
<gene>
    <name evidence="4" type="ORF">M666_18600</name>
</gene>
<dbReference type="AlphaFoldDB" id="A0AAU8RS98"/>